<evidence type="ECO:0000313" key="1">
    <source>
        <dbReference type="EnsemblMetazoa" id="Aqu2.1.01078_001"/>
    </source>
</evidence>
<dbReference type="InParanoid" id="A0A1X7SGB6"/>
<name>A0A1X7SGB6_AMPQE</name>
<protein>
    <submittedName>
        <fullName evidence="1">Uncharacterized protein</fullName>
    </submittedName>
</protein>
<accession>A0A1X7SGB6</accession>
<sequence>KKKIKLKKIKKIPAALEKIGKNSKNQK</sequence>
<organism evidence="1">
    <name type="scientific">Amphimedon queenslandica</name>
    <name type="common">Sponge</name>
    <dbReference type="NCBI Taxonomy" id="400682"/>
    <lineage>
        <taxon>Eukaryota</taxon>
        <taxon>Metazoa</taxon>
        <taxon>Porifera</taxon>
        <taxon>Demospongiae</taxon>
        <taxon>Heteroscleromorpha</taxon>
        <taxon>Haplosclerida</taxon>
        <taxon>Niphatidae</taxon>
        <taxon>Amphimedon</taxon>
    </lineage>
</organism>
<dbReference type="EnsemblMetazoa" id="Aqu2.1.01078_001">
    <property type="protein sequence ID" value="Aqu2.1.01078_001"/>
    <property type="gene ID" value="Aqu2.1.01078"/>
</dbReference>
<dbReference type="AlphaFoldDB" id="A0A1X7SGB6"/>
<reference evidence="1" key="1">
    <citation type="submission" date="2017-05" db="UniProtKB">
        <authorList>
            <consortium name="EnsemblMetazoa"/>
        </authorList>
    </citation>
    <scope>IDENTIFICATION</scope>
</reference>
<proteinExistence type="predicted"/>